<feature type="chain" id="PRO_5043562318" description="Reverse transcriptase domain-containing protein" evidence="1">
    <location>
        <begin position="20"/>
        <end position="203"/>
    </location>
</feature>
<evidence type="ECO:0008006" key="4">
    <source>
        <dbReference type="Google" id="ProtNLM"/>
    </source>
</evidence>
<accession>A0AAV3QL83</accession>
<dbReference type="Proteomes" id="UP001454036">
    <property type="component" value="Unassembled WGS sequence"/>
</dbReference>
<dbReference type="EMBL" id="BAABME010005164">
    <property type="protein sequence ID" value="GAA0164815.1"/>
    <property type="molecule type" value="Genomic_DNA"/>
</dbReference>
<comment type="caution">
    <text evidence="2">The sequence shown here is derived from an EMBL/GenBank/DDBJ whole genome shotgun (WGS) entry which is preliminary data.</text>
</comment>
<gene>
    <name evidence="2" type="ORF">LIER_20363</name>
</gene>
<evidence type="ECO:0000313" key="2">
    <source>
        <dbReference type="EMBL" id="GAA0164815.1"/>
    </source>
</evidence>
<dbReference type="AlphaFoldDB" id="A0AAV3QL83"/>
<keyword evidence="3" id="KW-1185">Reference proteome</keyword>
<organism evidence="2 3">
    <name type="scientific">Lithospermum erythrorhizon</name>
    <name type="common">Purple gromwell</name>
    <name type="synonym">Lithospermum officinale var. erythrorhizon</name>
    <dbReference type="NCBI Taxonomy" id="34254"/>
    <lineage>
        <taxon>Eukaryota</taxon>
        <taxon>Viridiplantae</taxon>
        <taxon>Streptophyta</taxon>
        <taxon>Embryophyta</taxon>
        <taxon>Tracheophyta</taxon>
        <taxon>Spermatophyta</taxon>
        <taxon>Magnoliopsida</taxon>
        <taxon>eudicotyledons</taxon>
        <taxon>Gunneridae</taxon>
        <taxon>Pentapetalae</taxon>
        <taxon>asterids</taxon>
        <taxon>lamiids</taxon>
        <taxon>Boraginales</taxon>
        <taxon>Boraginaceae</taxon>
        <taxon>Boraginoideae</taxon>
        <taxon>Lithospermeae</taxon>
        <taxon>Lithospermum</taxon>
    </lineage>
</organism>
<keyword evidence="1" id="KW-0732">Signal</keyword>
<proteinExistence type="predicted"/>
<protein>
    <recommendedName>
        <fullName evidence="4">Reverse transcriptase domain-containing protein</fullName>
    </recommendedName>
</protein>
<evidence type="ECO:0000313" key="3">
    <source>
        <dbReference type="Proteomes" id="UP001454036"/>
    </source>
</evidence>
<evidence type="ECO:0000256" key="1">
    <source>
        <dbReference type="SAM" id="SignalP"/>
    </source>
</evidence>
<reference evidence="2 3" key="1">
    <citation type="submission" date="2024-01" db="EMBL/GenBank/DDBJ databases">
        <title>The complete chloroplast genome sequence of Lithospermum erythrorhizon: insights into the phylogenetic relationship among Boraginaceae species and the maternal lineages of purple gromwells.</title>
        <authorList>
            <person name="Okada T."/>
            <person name="Watanabe K."/>
        </authorList>
    </citation>
    <scope>NUCLEOTIDE SEQUENCE [LARGE SCALE GENOMIC DNA]</scope>
</reference>
<sequence>MSPALFLLCLEYFSRLFRAASPGFSFHLICGEVGITHIAFADDLMLFSKRDISSVGILLDYLSHLERCSGLPVRPANSSVYLDGVRGPKKDAILARVQWVHENYLKGVSIWDYVKRRKDSLLMWCLCNLRDTLVAAFGGRAEAIEGLELLGYAPLSPICALSRSLVLFCRGVSSFGCILSRAVLSGSSLVGGGLVGGLLVGVF</sequence>
<name>A0AAV3QL83_LITER</name>
<feature type="signal peptide" evidence="1">
    <location>
        <begin position="1"/>
        <end position="19"/>
    </location>
</feature>